<dbReference type="InterPro" id="IPR037207">
    <property type="entry name" value="Nuop51_4Fe4S-bd_sf"/>
</dbReference>
<dbReference type="SMART" id="SM00928">
    <property type="entry name" value="NADH_4Fe-4S"/>
    <property type="match status" value="1"/>
</dbReference>
<dbReference type="InterPro" id="IPR037225">
    <property type="entry name" value="Nuo51_FMN-bd_sf"/>
</dbReference>
<dbReference type="SUPFAM" id="SSF142984">
    <property type="entry name" value="Nqo1 middle domain-like"/>
    <property type="match status" value="1"/>
</dbReference>
<dbReference type="Gene3D" id="1.20.1440.230">
    <property type="entry name" value="NADH-ubiquinone oxidoreductase 51kDa subunit, iron-sulphur binding domain"/>
    <property type="match status" value="1"/>
</dbReference>
<dbReference type="Pfam" id="PF10589">
    <property type="entry name" value="NADH_4Fe-4S"/>
    <property type="match status" value="1"/>
</dbReference>
<dbReference type="InterPro" id="IPR011538">
    <property type="entry name" value="Nuo51_FMN-bd"/>
</dbReference>
<dbReference type="GO" id="GO:0008137">
    <property type="term" value="F:NADH dehydrogenase (ubiquinone) activity"/>
    <property type="evidence" value="ECO:0007669"/>
    <property type="project" value="InterPro"/>
</dbReference>
<dbReference type="RefSeq" id="WP_145362411.1">
    <property type="nucleotide sequence ID" value="NZ_CP036268.1"/>
</dbReference>
<sequence length="588" mass="65476">MPTVQRTLFDMLDEIEQRCGWLPKEELRTLALQRGMPLYRLQEVASFYNSYHLEKPADVEVRVCRDMACHMRGSAQLRGAVERHFGDDESRVKVVGASCLGRCDQPVAFGIGHHFYQATNPDQCISNIEAALKGNAEQDDLYEGPIPPEWKIDPYQGEETYEALKDFISNKDDLSGQQELVLKSLEESKLVGKGGPGARTGKKWRTVGSQKQDVRYVVCNGDESEPGTFKDRELFSKAPHLVIEGVLIAGLTLGARECWIYVRHEYPQQIETLRKAITRAREMGVCGRNILGSRLDCDIDVFVSPGNYICGEQTALIEAMELKRPEPRQRPPNLEIKGLFQKPTLVNNVETFAWIPAILRKGPQWYLDQGANGCTGRRFISVSGDVEKPGVHEVPLGCTVGDMLELCGGIAGGRAMQAVGLSGPSGGFLPPRLSRRVLPSGFQDKYMSKDEDHFDILKLPVDNNFFRRTLEGRFAVGAAIIFVGEQTDMYSLIKNATEFYRNESCGKCVPCRVGGQKLVEISDGIREGKAPDSNLFEALQQTMREASICGLGQVASVPIASFLEFFPEYTSEDGAKDMMMRTVQPRDL</sequence>
<dbReference type="GO" id="GO:0010181">
    <property type="term" value="F:FMN binding"/>
    <property type="evidence" value="ECO:0007669"/>
    <property type="project" value="InterPro"/>
</dbReference>
<feature type="domain" description="NADH-ubiquinone oxidoreductase 51kDa subunit iron-sulphur binding" evidence="6">
    <location>
        <begin position="490"/>
        <end position="535"/>
    </location>
</feature>
<keyword evidence="5" id="KW-0411">Iron-sulfur</keyword>
<dbReference type="Proteomes" id="UP000317318">
    <property type="component" value="Chromosome"/>
</dbReference>
<keyword evidence="7" id="KW-0560">Oxidoreductase</keyword>
<keyword evidence="3" id="KW-0479">Metal-binding</keyword>
<dbReference type="SUPFAM" id="SSF52833">
    <property type="entry name" value="Thioredoxin-like"/>
    <property type="match status" value="1"/>
</dbReference>
<keyword evidence="7" id="KW-0371">Homeobox</keyword>
<evidence type="ECO:0000256" key="3">
    <source>
        <dbReference type="ARBA" id="ARBA00022723"/>
    </source>
</evidence>
<evidence type="ECO:0000313" key="8">
    <source>
        <dbReference type="Proteomes" id="UP000317318"/>
    </source>
</evidence>
<evidence type="ECO:0000256" key="4">
    <source>
        <dbReference type="ARBA" id="ARBA00023004"/>
    </source>
</evidence>
<name>A0A517QX94_9PLAN</name>
<dbReference type="SUPFAM" id="SSF140490">
    <property type="entry name" value="Nqo1C-terminal domain-like"/>
    <property type="match status" value="1"/>
</dbReference>
<dbReference type="PANTHER" id="PTHR43578:SF3">
    <property type="entry name" value="NADH-QUINONE OXIDOREDUCTASE SUBUNIT F"/>
    <property type="match status" value="1"/>
</dbReference>
<keyword evidence="4" id="KW-0408">Iron</keyword>
<dbReference type="OrthoDB" id="9761899at2"/>
<reference evidence="7 8" key="1">
    <citation type="submission" date="2019-02" db="EMBL/GenBank/DDBJ databases">
        <title>Deep-cultivation of Planctomycetes and their phenomic and genomic characterization uncovers novel biology.</title>
        <authorList>
            <person name="Wiegand S."/>
            <person name="Jogler M."/>
            <person name="Boedeker C."/>
            <person name="Pinto D."/>
            <person name="Vollmers J."/>
            <person name="Rivas-Marin E."/>
            <person name="Kohn T."/>
            <person name="Peeters S.H."/>
            <person name="Heuer A."/>
            <person name="Rast P."/>
            <person name="Oberbeckmann S."/>
            <person name="Bunk B."/>
            <person name="Jeske O."/>
            <person name="Meyerdierks A."/>
            <person name="Storesund J.E."/>
            <person name="Kallscheuer N."/>
            <person name="Luecker S."/>
            <person name="Lage O.M."/>
            <person name="Pohl T."/>
            <person name="Merkel B.J."/>
            <person name="Hornburger P."/>
            <person name="Mueller R.-W."/>
            <person name="Bruemmer F."/>
            <person name="Labrenz M."/>
            <person name="Spormann A.M."/>
            <person name="Op den Camp H."/>
            <person name="Overmann J."/>
            <person name="Amann R."/>
            <person name="Jetten M.S.M."/>
            <person name="Mascher T."/>
            <person name="Medema M.H."/>
            <person name="Devos D.P."/>
            <person name="Kaster A.-K."/>
            <person name="Ovreas L."/>
            <person name="Rohde M."/>
            <person name="Galperin M.Y."/>
            <person name="Jogler C."/>
        </authorList>
    </citation>
    <scope>NUCLEOTIDE SEQUENCE [LARGE SCALE GENOMIC DNA]</scope>
    <source>
        <strain evidence="7 8">Pan189</strain>
    </source>
</reference>
<dbReference type="EMBL" id="CP036268">
    <property type="protein sequence ID" value="QDT36190.1"/>
    <property type="molecule type" value="Genomic_DNA"/>
</dbReference>
<evidence type="ECO:0000259" key="6">
    <source>
        <dbReference type="SMART" id="SM00928"/>
    </source>
</evidence>
<dbReference type="EC" id="1.12.1.2" evidence="7"/>
<dbReference type="GO" id="GO:0051539">
    <property type="term" value="F:4 iron, 4 sulfur cluster binding"/>
    <property type="evidence" value="ECO:0007669"/>
    <property type="project" value="UniProtKB-KW"/>
</dbReference>
<gene>
    <name evidence="7" type="primary">hoxF</name>
    <name evidence="7" type="ORF">Pan189_05450</name>
</gene>
<accession>A0A517QX94</accession>
<dbReference type="GO" id="GO:0046872">
    <property type="term" value="F:metal ion binding"/>
    <property type="evidence" value="ECO:0007669"/>
    <property type="project" value="UniProtKB-KW"/>
</dbReference>
<dbReference type="GO" id="GO:0047985">
    <property type="term" value="F:hydrogen dehydrogenase activity"/>
    <property type="evidence" value="ECO:0007669"/>
    <property type="project" value="UniProtKB-EC"/>
</dbReference>
<dbReference type="InterPro" id="IPR001949">
    <property type="entry name" value="NADH-UbQ_OxRdtase_51kDa_CS"/>
</dbReference>
<protein>
    <submittedName>
        <fullName evidence="7">NAD-reducing hydrogenase HoxS subunit alpha</fullName>
        <ecNumber evidence="7">1.12.1.2</ecNumber>
    </submittedName>
</protein>
<keyword evidence="8" id="KW-1185">Reference proteome</keyword>
<dbReference type="Gene3D" id="3.10.20.600">
    <property type="match status" value="1"/>
</dbReference>
<dbReference type="SUPFAM" id="SSF142019">
    <property type="entry name" value="Nqo1 FMN-binding domain-like"/>
    <property type="match status" value="1"/>
</dbReference>
<comment type="similarity">
    <text evidence="1">Belongs to the complex I 51 kDa subunit family.</text>
</comment>
<evidence type="ECO:0000256" key="5">
    <source>
        <dbReference type="ARBA" id="ARBA00023014"/>
    </source>
</evidence>
<dbReference type="PROSITE" id="PS00645">
    <property type="entry name" value="COMPLEX1_51K_2"/>
    <property type="match status" value="1"/>
</dbReference>
<dbReference type="Gene3D" id="3.40.50.11540">
    <property type="entry name" value="NADH-ubiquinone oxidoreductase 51kDa subunit"/>
    <property type="match status" value="1"/>
</dbReference>
<dbReference type="InterPro" id="IPR019575">
    <property type="entry name" value="Nuop51_4Fe4S-bd"/>
</dbReference>
<organism evidence="7 8">
    <name type="scientific">Stratiformator vulcanicus</name>
    <dbReference type="NCBI Taxonomy" id="2527980"/>
    <lineage>
        <taxon>Bacteria</taxon>
        <taxon>Pseudomonadati</taxon>
        <taxon>Planctomycetota</taxon>
        <taxon>Planctomycetia</taxon>
        <taxon>Planctomycetales</taxon>
        <taxon>Planctomycetaceae</taxon>
        <taxon>Stratiformator</taxon>
    </lineage>
</organism>
<dbReference type="AlphaFoldDB" id="A0A517QX94"/>
<dbReference type="InterPro" id="IPR041921">
    <property type="entry name" value="NuoE_N"/>
</dbReference>
<evidence type="ECO:0000256" key="2">
    <source>
        <dbReference type="ARBA" id="ARBA00022485"/>
    </source>
</evidence>
<dbReference type="InterPro" id="IPR036249">
    <property type="entry name" value="Thioredoxin-like_sf"/>
</dbReference>
<dbReference type="PANTHER" id="PTHR43578">
    <property type="entry name" value="NADH-QUINONE OXIDOREDUCTASE SUBUNIT F"/>
    <property type="match status" value="1"/>
</dbReference>
<dbReference type="Gene3D" id="3.40.30.10">
    <property type="entry name" value="Glutaredoxin"/>
    <property type="match status" value="1"/>
</dbReference>
<dbReference type="Pfam" id="PF01512">
    <property type="entry name" value="Complex1_51K"/>
    <property type="match status" value="1"/>
</dbReference>
<evidence type="ECO:0000256" key="1">
    <source>
        <dbReference type="ARBA" id="ARBA00007523"/>
    </source>
</evidence>
<dbReference type="Gene3D" id="1.10.10.1590">
    <property type="entry name" value="NADH-quinone oxidoreductase subunit E"/>
    <property type="match status" value="1"/>
</dbReference>
<evidence type="ECO:0000313" key="7">
    <source>
        <dbReference type="EMBL" id="QDT36190.1"/>
    </source>
</evidence>
<dbReference type="KEGG" id="svp:Pan189_05450"/>
<keyword evidence="2" id="KW-0004">4Fe-4S</keyword>
<dbReference type="Pfam" id="PF10531">
    <property type="entry name" value="SLBB"/>
    <property type="match status" value="1"/>
</dbReference>
<dbReference type="Pfam" id="PF01257">
    <property type="entry name" value="2Fe-2S_thioredx"/>
    <property type="match status" value="1"/>
</dbReference>
<dbReference type="GO" id="GO:0003677">
    <property type="term" value="F:DNA binding"/>
    <property type="evidence" value="ECO:0007669"/>
    <property type="project" value="UniProtKB-KW"/>
</dbReference>
<dbReference type="InterPro" id="IPR019554">
    <property type="entry name" value="Soluble_ligand-bd"/>
</dbReference>
<proteinExistence type="inferred from homology"/>